<dbReference type="PANTHER" id="PTHR12788">
    <property type="entry name" value="PROTEIN-TYROSINE SULFOTRANSFERASE 2"/>
    <property type="match status" value="1"/>
</dbReference>
<dbReference type="SUPFAM" id="SSF52540">
    <property type="entry name" value="P-loop containing nucleoside triphosphate hydrolases"/>
    <property type="match status" value="1"/>
</dbReference>
<sequence length="566" mass="62849">MPNALLRAVQERPDDAVAWTLLATHHVEAGQQREAGLAYTRALACGGRDRELAAAAIALTHERLDEVEAILRRRLARLPGDVAARRMMAELGARLGRYDDAVRLLESCITLFPGFHAARGNLAQVLLRQGQAERALDLSGQLIAAEPSDPGWRLLRAAAFARLGRNEEAIAIYENLLAALGQAPLAWLSYGHTLKTVGRQADAVAAYRKAIAQRPALGEAWWSLANLKTVRFDEEDRAAMREALARRDISATDRLHLDFAMAKACEDAGEDEAAFAHYAAANAARRAQLAYARERTAAEVDATIEAARRILPIGPEAGGCFAPDPIFVLGMPRAGSTLIEQILSSHPLVEGTMELPDIPAMVRRLKAGQDGRSLADILIALGPDERRALGEEYLARTQAQRQSDRPFFIDKMPNNWLYVPFIRAILPQARIIDARRDPMACCWSMYRQHFARGQGFAYDLGDLGHYYRDYVRMMAALDAVEPGAVVRVQHEDLVADPEGRIARLLDRLGLPFDPRCLRFWETERAVRTASSEQVRQPIFTSGLDQWRRFERWLGPLREALGDCGEA</sequence>
<dbReference type="SMART" id="SM00028">
    <property type="entry name" value="TPR"/>
    <property type="match status" value="5"/>
</dbReference>
<dbReference type="PROSITE" id="PS50005">
    <property type="entry name" value="TPR"/>
    <property type="match status" value="1"/>
</dbReference>
<dbReference type="Proteomes" id="UP000004728">
    <property type="component" value="Unassembled WGS sequence"/>
</dbReference>
<feature type="repeat" description="TPR" evidence="2">
    <location>
        <begin position="184"/>
        <end position="217"/>
    </location>
</feature>
<keyword evidence="1 3" id="KW-0808">Transferase</keyword>
<dbReference type="Gene3D" id="1.25.40.10">
    <property type="entry name" value="Tetratricopeptide repeat domain"/>
    <property type="match status" value="2"/>
</dbReference>
<comment type="caution">
    <text evidence="3">The sequence shown here is derived from an EMBL/GenBank/DDBJ whole genome shotgun (WGS) entry which is preliminary data.</text>
</comment>
<keyword evidence="2" id="KW-0802">TPR repeat</keyword>
<dbReference type="Pfam" id="PF14559">
    <property type="entry name" value="TPR_19"/>
    <property type="match status" value="1"/>
</dbReference>
<dbReference type="eggNOG" id="COG0457">
    <property type="taxonomic scope" value="Bacteria"/>
</dbReference>
<dbReference type="InParanoid" id="F1ZBT9"/>
<dbReference type="HOGENOM" id="CLU_017034_1_0_5"/>
<dbReference type="GO" id="GO:0008476">
    <property type="term" value="F:protein-tyrosine sulfotransferase activity"/>
    <property type="evidence" value="ECO:0007669"/>
    <property type="project" value="InterPro"/>
</dbReference>
<dbReference type="InterPro" id="IPR011990">
    <property type="entry name" value="TPR-like_helical_dom_sf"/>
</dbReference>
<dbReference type="Pfam" id="PF13469">
    <property type="entry name" value="Sulfotransfer_3"/>
    <property type="match status" value="1"/>
</dbReference>
<gene>
    <name evidence="3" type="ORF">Y88_3314</name>
</gene>
<dbReference type="InterPro" id="IPR019734">
    <property type="entry name" value="TPR_rpt"/>
</dbReference>
<dbReference type="EMBL" id="AEWJ01000051">
    <property type="protein sequence ID" value="EGD57984.1"/>
    <property type="molecule type" value="Genomic_DNA"/>
</dbReference>
<dbReference type="InterPro" id="IPR027417">
    <property type="entry name" value="P-loop_NTPase"/>
</dbReference>
<evidence type="ECO:0000313" key="3">
    <source>
        <dbReference type="EMBL" id="EGD57984.1"/>
    </source>
</evidence>
<dbReference type="Gene3D" id="3.40.50.300">
    <property type="entry name" value="P-loop containing nucleotide triphosphate hydrolases"/>
    <property type="match status" value="1"/>
</dbReference>
<reference evidence="3 4" key="1">
    <citation type="journal article" date="2012" name="J. Bacteriol.">
        <title>Draft Genome Sequence of Novosphingobium nitrogenifigens Y88T.</title>
        <authorList>
            <person name="Strabala T.J."/>
            <person name="Macdonald L."/>
            <person name="Liu V."/>
            <person name="Smit A.M."/>
        </authorList>
    </citation>
    <scope>NUCLEOTIDE SEQUENCE [LARGE SCALE GENOMIC DNA]</scope>
    <source>
        <strain evidence="3 4">DSM 19370</strain>
    </source>
</reference>
<accession>F1ZBT9</accession>
<protein>
    <submittedName>
        <fullName evidence="3">Sulfotransferase</fullName>
    </submittedName>
</protein>
<dbReference type="Pfam" id="PF13181">
    <property type="entry name" value="TPR_8"/>
    <property type="match status" value="1"/>
</dbReference>
<dbReference type="AlphaFoldDB" id="F1ZBT9"/>
<evidence type="ECO:0000256" key="1">
    <source>
        <dbReference type="ARBA" id="ARBA00022679"/>
    </source>
</evidence>
<evidence type="ECO:0000313" key="4">
    <source>
        <dbReference type="Proteomes" id="UP000004728"/>
    </source>
</evidence>
<name>F1ZBT9_9SPHN</name>
<dbReference type="PANTHER" id="PTHR12788:SF10">
    <property type="entry name" value="PROTEIN-TYROSINE SULFOTRANSFERASE"/>
    <property type="match status" value="1"/>
</dbReference>
<dbReference type="InterPro" id="IPR026634">
    <property type="entry name" value="TPST-like"/>
</dbReference>
<proteinExistence type="predicted"/>
<organism evidence="3 4">
    <name type="scientific">Novosphingobium nitrogenifigens DSM 19370</name>
    <dbReference type="NCBI Taxonomy" id="983920"/>
    <lineage>
        <taxon>Bacteria</taxon>
        <taxon>Pseudomonadati</taxon>
        <taxon>Pseudomonadota</taxon>
        <taxon>Alphaproteobacteria</taxon>
        <taxon>Sphingomonadales</taxon>
        <taxon>Sphingomonadaceae</taxon>
        <taxon>Novosphingobium</taxon>
    </lineage>
</organism>
<dbReference type="STRING" id="983920.Y88_3314"/>
<dbReference type="SUPFAM" id="SSF48452">
    <property type="entry name" value="TPR-like"/>
    <property type="match status" value="2"/>
</dbReference>
<evidence type="ECO:0000256" key="2">
    <source>
        <dbReference type="PROSITE-ProRule" id="PRU00339"/>
    </source>
</evidence>
<keyword evidence="4" id="KW-1185">Reference proteome</keyword>